<dbReference type="NCBIfam" id="NF008899">
    <property type="entry name" value="PRK12266.1"/>
    <property type="match status" value="1"/>
</dbReference>
<evidence type="ECO:0000259" key="8">
    <source>
        <dbReference type="Pfam" id="PF16901"/>
    </source>
</evidence>
<dbReference type="Gene3D" id="1.10.8.870">
    <property type="entry name" value="Alpha-glycerophosphate oxidase, cap domain"/>
    <property type="match status" value="1"/>
</dbReference>
<evidence type="ECO:0000313" key="9">
    <source>
        <dbReference type="EMBL" id="MFC7335352.1"/>
    </source>
</evidence>
<comment type="cofactor">
    <cofactor evidence="1 6">
        <name>FAD</name>
        <dbReference type="ChEBI" id="CHEBI:57692"/>
    </cofactor>
</comment>
<dbReference type="Gene3D" id="3.30.9.10">
    <property type="entry name" value="D-Amino Acid Oxidase, subunit A, domain 2"/>
    <property type="match status" value="1"/>
</dbReference>
<comment type="catalytic activity">
    <reaction evidence="6">
        <text>a quinone + sn-glycerol 3-phosphate = dihydroxyacetone phosphate + a quinol</text>
        <dbReference type="Rhea" id="RHEA:18977"/>
        <dbReference type="ChEBI" id="CHEBI:24646"/>
        <dbReference type="ChEBI" id="CHEBI:57597"/>
        <dbReference type="ChEBI" id="CHEBI:57642"/>
        <dbReference type="ChEBI" id="CHEBI:132124"/>
        <dbReference type="EC" id="1.1.5.3"/>
    </reaction>
</comment>
<evidence type="ECO:0000256" key="2">
    <source>
        <dbReference type="ARBA" id="ARBA00007330"/>
    </source>
</evidence>
<dbReference type="EC" id="1.1.5.3" evidence="6"/>
<keyword evidence="5 6" id="KW-0560">Oxidoreductase</keyword>
<accession>A0ABW2KZC9</accession>
<dbReference type="Pfam" id="PF16901">
    <property type="entry name" value="DAO_C"/>
    <property type="match status" value="1"/>
</dbReference>
<dbReference type="NCBIfam" id="NF009906">
    <property type="entry name" value="PRK13369.1"/>
    <property type="match status" value="1"/>
</dbReference>
<evidence type="ECO:0000256" key="3">
    <source>
        <dbReference type="ARBA" id="ARBA00022630"/>
    </source>
</evidence>
<feature type="domain" description="FAD dependent oxidoreductase" evidence="7">
    <location>
        <begin position="6"/>
        <end position="331"/>
    </location>
</feature>
<dbReference type="EMBL" id="JBHTCM010000028">
    <property type="protein sequence ID" value="MFC7335352.1"/>
    <property type="molecule type" value="Genomic_DNA"/>
</dbReference>
<dbReference type="PANTHER" id="PTHR11985:SF15">
    <property type="entry name" value="GLYCEROL-3-PHOSPHATE DEHYDROGENASE, MITOCHONDRIAL"/>
    <property type="match status" value="1"/>
</dbReference>
<keyword evidence="3 6" id="KW-0285">Flavoprotein</keyword>
<comment type="similarity">
    <text evidence="2 6">Belongs to the FAD-dependent glycerol-3-phosphate dehydrogenase family.</text>
</comment>
<gene>
    <name evidence="9" type="primary">glpD</name>
    <name evidence="9" type="ORF">ACFQPS_19445</name>
</gene>
<feature type="domain" description="Alpha-glycerophosphate oxidase C-terminal" evidence="8">
    <location>
        <begin position="392"/>
        <end position="487"/>
    </location>
</feature>
<dbReference type="Gene3D" id="3.50.50.60">
    <property type="entry name" value="FAD/NAD(P)-binding domain"/>
    <property type="match status" value="1"/>
</dbReference>
<evidence type="ECO:0000256" key="1">
    <source>
        <dbReference type="ARBA" id="ARBA00001974"/>
    </source>
</evidence>
<dbReference type="Gene3D" id="6.10.250.1890">
    <property type="match status" value="1"/>
</dbReference>
<dbReference type="InterPro" id="IPR006076">
    <property type="entry name" value="FAD-dep_OxRdtase"/>
</dbReference>
<dbReference type="Proteomes" id="UP001596456">
    <property type="component" value="Unassembled WGS sequence"/>
</dbReference>
<evidence type="ECO:0000256" key="4">
    <source>
        <dbReference type="ARBA" id="ARBA00022827"/>
    </source>
</evidence>
<name>A0ABW2KZC9_9PROT</name>
<dbReference type="PROSITE" id="PS00977">
    <property type="entry name" value="FAD_G3PDH_1"/>
    <property type="match status" value="1"/>
</dbReference>
<evidence type="ECO:0000313" key="10">
    <source>
        <dbReference type="Proteomes" id="UP001596456"/>
    </source>
</evidence>
<organism evidence="9 10">
    <name type="scientific">Rhodocista pekingensis</name>
    <dbReference type="NCBI Taxonomy" id="201185"/>
    <lineage>
        <taxon>Bacteria</taxon>
        <taxon>Pseudomonadati</taxon>
        <taxon>Pseudomonadota</taxon>
        <taxon>Alphaproteobacteria</taxon>
        <taxon>Rhodospirillales</taxon>
        <taxon>Azospirillaceae</taxon>
        <taxon>Rhodocista</taxon>
    </lineage>
</organism>
<dbReference type="GO" id="GO:0004368">
    <property type="term" value="F:glycerol-3-phosphate dehydrogenase (quinone) activity"/>
    <property type="evidence" value="ECO:0007669"/>
    <property type="project" value="UniProtKB-EC"/>
</dbReference>
<keyword evidence="10" id="KW-1185">Reference proteome</keyword>
<dbReference type="Pfam" id="PF01266">
    <property type="entry name" value="DAO"/>
    <property type="match status" value="1"/>
</dbReference>
<protein>
    <recommendedName>
        <fullName evidence="6">Glycerol-3-phosphate dehydrogenase</fullName>
        <ecNumber evidence="6">1.1.5.3</ecNumber>
    </recommendedName>
</protein>
<dbReference type="InterPro" id="IPR036188">
    <property type="entry name" value="FAD/NAD-bd_sf"/>
</dbReference>
<sequence>MDGPVDLLVVGGGINGTGIARDAAGRGLSVVLCEQGDLAAATSSASSKLIHGGLRYLEHREFRLVRESLAEREVLLRAAPHIIRPLRFVLPHHDGLRPAWMLRAGLFLYDHLGWRPGVRSRLPPTRTLHLRTDPAGGPLRPLYRLGFAYSDCWVEDSRLVVLSALDADERGARILTRTRLAAARRTGDLWEAELEDTGTGRRTPLRARALVNAAGPWVAAVQALLGRPAGRRVRLVKGSHIVVPRLYEGEQAYTLQNADGRIVFVIPYEGAFSLIGTTDVPVSGDPAAVTASAEETAYLCGVVADYFERAPTPADVVWSFAGVRPLHDDGSADASAVTRDYALDLDGPADGQEDGAPLLTVHGGKLTTFRRLAEDALAKLLPRLGRHAAPWTEGATLPGGDIPGGDFEHFEAETARCYPFLPPAMRHRLCRAYGTRIARVLGDARSLAALGRDFGGVTEAELDHLRREEWARTGEDALWRRSRLGLHLDADARADVGAWFAGERAPAPTPASVRPG</sequence>
<dbReference type="PRINTS" id="PR01001">
    <property type="entry name" value="FADG3PDH"/>
</dbReference>
<reference evidence="10" key="1">
    <citation type="journal article" date="2019" name="Int. J. Syst. Evol. Microbiol.">
        <title>The Global Catalogue of Microorganisms (GCM) 10K type strain sequencing project: providing services to taxonomists for standard genome sequencing and annotation.</title>
        <authorList>
            <consortium name="The Broad Institute Genomics Platform"/>
            <consortium name="The Broad Institute Genome Sequencing Center for Infectious Disease"/>
            <person name="Wu L."/>
            <person name="Ma J."/>
        </authorList>
    </citation>
    <scope>NUCLEOTIDE SEQUENCE [LARGE SCALE GENOMIC DNA]</scope>
    <source>
        <strain evidence="10">CGMCC 1.16275</strain>
    </source>
</reference>
<evidence type="ECO:0000256" key="5">
    <source>
        <dbReference type="ARBA" id="ARBA00023002"/>
    </source>
</evidence>
<evidence type="ECO:0000256" key="6">
    <source>
        <dbReference type="RuleBase" id="RU361217"/>
    </source>
</evidence>
<keyword evidence="4" id="KW-0274">FAD</keyword>
<comment type="caution">
    <text evidence="9">The sequence shown here is derived from an EMBL/GenBank/DDBJ whole genome shotgun (WGS) entry which is preliminary data.</text>
</comment>
<dbReference type="InterPro" id="IPR038299">
    <property type="entry name" value="DAO_C_sf"/>
</dbReference>
<dbReference type="InterPro" id="IPR000447">
    <property type="entry name" value="G3P_DH_FAD-dep"/>
</dbReference>
<dbReference type="PANTHER" id="PTHR11985">
    <property type="entry name" value="GLYCEROL-3-PHOSPHATE DEHYDROGENASE"/>
    <property type="match status" value="1"/>
</dbReference>
<dbReference type="InterPro" id="IPR031656">
    <property type="entry name" value="DAO_C"/>
</dbReference>
<proteinExistence type="inferred from homology"/>
<dbReference type="SUPFAM" id="SSF51905">
    <property type="entry name" value="FAD/NAD(P)-binding domain"/>
    <property type="match status" value="1"/>
</dbReference>
<dbReference type="RefSeq" id="WP_377360924.1">
    <property type="nucleotide sequence ID" value="NZ_JBHTCM010000028.1"/>
</dbReference>
<evidence type="ECO:0000259" key="7">
    <source>
        <dbReference type="Pfam" id="PF01266"/>
    </source>
</evidence>